<dbReference type="Proteomes" id="UP000247476">
    <property type="component" value="Unassembled WGS sequence"/>
</dbReference>
<organism evidence="1 2">
    <name type="scientific">Paenibacillus flagellatus</name>
    <dbReference type="NCBI Taxonomy" id="2211139"/>
    <lineage>
        <taxon>Bacteria</taxon>
        <taxon>Bacillati</taxon>
        <taxon>Bacillota</taxon>
        <taxon>Bacilli</taxon>
        <taxon>Bacillales</taxon>
        <taxon>Paenibacillaceae</taxon>
        <taxon>Paenibacillus</taxon>
    </lineage>
</organism>
<keyword evidence="2" id="KW-1185">Reference proteome</keyword>
<dbReference type="RefSeq" id="WP_110839146.1">
    <property type="nucleotide sequence ID" value="NZ_QJVJ01000002.1"/>
</dbReference>
<evidence type="ECO:0000313" key="2">
    <source>
        <dbReference type="Proteomes" id="UP000247476"/>
    </source>
</evidence>
<proteinExistence type="predicted"/>
<evidence type="ECO:0000313" key="1">
    <source>
        <dbReference type="EMBL" id="PYI56617.1"/>
    </source>
</evidence>
<sequence length="460" mass="50387">MPHSQLMFGYYHGDGFPAGAPDSIDRIAALGNSNVIMINSAHPPDALRHMLDRVAACGCPFIISVSDCFFRGGRVGAIGSAHPREDSAERWAALQETLRPYERHLLGYYFDEPYWNGVSERDFRDATRMIRRRHPDKKVMVCATALELAPDAFDCPIPEAGSGYYEFVTDGAFDIYRAWDPFLYGYLDEKLRRLLPSEAAIWYVVWGFAKGTPDGGPAALIVNLLNHYRLALRDRRCAGLLVFSFASGDAGDWGSGMDRLLDPPHPSYDPLLHNLQVNVGRALIGRAGDDLFVHSADGGGEGPGSRGWRYAGLDAGGSPRPLVFVPERAVWADPEGAGGLVCRDLIAPGAGGEQTLVQWAAPKPGRVYVAERGGIQLAGMSPPARLRVQIRHNDRRIWPEADEWREIGPGAEQSGYRLKLEVVAGDCLSFVVSAGEDRTGGQDSGLLRWDPVVSYINDHS</sequence>
<dbReference type="EMBL" id="QJVJ01000002">
    <property type="protein sequence ID" value="PYI56617.1"/>
    <property type="molecule type" value="Genomic_DNA"/>
</dbReference>
<comment type="caution">
    <text evidence="1">The sequence shown here is derived from an EMBL/GenBank/DDBJ whole genome shotgun (WGS) entry which is preliminary data.</text>
</comment>
<reference evidence="1 2" key="1">
    <citation type="submission" date="2018-05" db="EMBL/GenBank/DDBJ databases">
        <title>Paenibacillus flagellatus sp. nov., isolated from selenium mineral soil.</title>
        <authorList>
            <person name="Dai X."/>
        </authorList>
    </citation>
    <scope>NUCLEOTIDE SEQUENCE [LARGE SCALE GENOMIC DNA]</scope>
    <source>
        <strain evidence="1 2">DXL2</strain>
    </source>
</reference>
<gene>
    <name evidence="1" type="ORF">DLM86_06520</name>
</gene>
<dbReference type="OrthoDB" id="2742993at2"/>
<protein>
    <submittedName>
        <fullName evidence="1">Uncharacterized protein</fullName>
    </submittedName>
</protein>
<name>A0A2V5KWD2_9BACL</name>
<accession>A0A2V5KWD2</accession>
<dbReference type="AlphaFoldDB" id="A0A2V5KWD2"/>